<accession>A0A1I3UWW4</accession>
<dbReference type="Pfam" id="PF00375">
    <property type="entry name" value="SDF"/>
    <property type="match status" value="1"/>
</dbReference>
<feature type="transmembrane region" description="Helical" evidence="7">
    <location>
        <begin position="295"/>
        <end position="312"/>
    </location>
</feature>
<feature type="transmembrane region" description="Helical" evidence="7">
    <location>
        <begin position="37"/>
        <end position="58"/>
    </location>
</feature>
<keyword evidence="3" id="KW-1003">Cell membrane</keyword>
<reference evidence="8 9" key="1">
    <citation type="submission" date="2016-10" db="EMBL/GenBank/DDBJ databases">
        <authorList>
            <person name="de Groot N.N."/>
        </authorList>
    </citation>
    <scope>NUCLEOTIDE SEQUENCE [LARGE SCALE GENOMIC DNA]</scope>
    <source>
        <strain evidence="8 9">DSM 44778</strain>
    </source>
</reference>
<evidence type="ECO:0000256" key="1">
    <source>
        <dbReference type="ARBA" id="ARBA00004651"/>
    </source>
</evidence>
<feature type="transmembrane region" description="Helical" evidence="7">
    <location>
        <begin position="7"/>
        <end position="25"/>
    </location>
</feature>
<dbReference type="RefSeq" id="WP_093231643.1">
    <property type="nucleotide sequence ID" value="NZ_FORR01000029.1"/>
</dbReference>
<evidence type="ECO:0000256" key="6">
    <source>
        <dbReference type="ARBA" id="ARBA00023136"/>
    </source>
</evidence>
<gene>
    <name evidence="8" type="ORF">SAMN05421852_12911</name>
</gene>
<feature type="transmembrane region" description="Helical" evidence="7">
    <location>
        <begin position="70"/>
        <end position="96"/>
    </location>
</feature>
<dbReference type="InterPro" id="IPR036458">
    <property type="entry name" value="Na:dicarbo_symporter_sf"/>
</dbReference>
<dbReference type="Gene3D" id="1.10.3860.10">
    <property type="entry name" value="Sodium:dicarboxylate symporter"/>
    <property type="match status" value="1"/>
</dbReference>
<dbReference type="PRINTS" id="PR00173">
    <property type="entry name" value="EDTRNSPORT"/>
</dbReference>
<feature type="transmembrane region" description="Helical" evidence="7">
    <location>
        <begin position="177"/>
        <end position="194"/>
    </location>
</feature>
<keyword evidence="6 7" id="KW-0472">Membrane</keyword>
<sequence>MRAYRFTIILLSSIIIGGLLGVFMGKEATVLKPLGDLFLNFIFTIVIPLVFFTISSSIAKMDGVKRFGKIMGSMMGIFLFTGLIAAIISLFVMIAIPPAQGVEIPLEKPEQVEKVGLAEQVVKTFTVSEFGQLFSRDNMLALILFSIFVGVATSMIGEKGKPFSSFLQSGAEVFMKIINLAMLYAPIGLGAYFATLVGEFGPTLLGTYFRAAAIYYPLSLLYFFVAFTLYAYIAGRKQGVIQHWKNMLSPAATALATCSSAATIPVNLEAARNMGVSKDICETVIPMGAVLHKDGSVIGGVLKIVFLFGIFHKDIHDPMVWLSIIAVSLLVGIVMGAIPSGGLIGETLIISLYDFPVEALPIIAAISTIIDPPATMLNASGDNVASMMVARFIEGKNWIKKAVTMKEF</sequence>
<protein>
    <submittedName>
        <fullName evidence="8">Na+/H+-dicarboxylate symporter</fullName>
    </submittedName>
</protein>
<dbReference type="PANTHER" id="PTHR42865">
    <property type="entry name" value="PROTON/GLUTAMATE-ASPARTATE SYMPORTER"/>
    <property type="match status" value="1"/>
</dbReference>
<keyword evidence="4 7" id="KW-0812">Transmembrane</keyword>
<dbReference type="OrthoDB" id="9768885at2"/>
<evidence type="ECO:0000256" key="4">
    <source>
        <dbReference type="ARBA" id="ARBA00022692"/>
    </source>
</evidence>
<feature type="transmembrane region" description="Helical" evidence="7">
    <location>
        <begin position="214"/>
        <end position="235"/>
    </location>
</feature>
<keyword evidence="2" id="KW-0813">Transport</keyword>
<evidence type="ECO:0000256" key="3">
    <source>
        <dbReference type="ARBA" id="ARBA00022475"/>
    </source>
</evidence>
<dbReference type="InterPro" id="IPR001991">
    <property type="entry name" value="Na-dicarboxylate_symporter"/>
</dbReference>
<evidence type="ECO:0000313" key="9">
    <source>
        <dbReference type="Proteomes" id="UP000199545"/>
    </source>
</evidence>
<evidence type="ECO:0000313" key="8">
    <source>
        <dbReference type="EMBL" id="SFJ87372.1"/>
    </source>
</evidence>
<comment type="subcellular location">
    <subcellularLocation>
        <location evidence="1">Cell membrane</location>
        <topology evidence="1">Multi-pass membrane protein</topology>
    </subcellularLocation>
</comment>
<keyword evidence="9" id="KW-1185">Reference proteome</keyword>
<name>A0A1I3UWW4_9BACL</name>
<feature type="transmembrane region" description="Helical" evidence="7">
    <location>
        <begin position="139"/>
        <end position="157"/>
    </location>
</feature>
<organism evidence="8 9">
    <name type="scientific">Thermoflavimicrobium dichotomicum</name>
    <dbReference type="NCBI Taxonomy" id="46223"/>
    <lineage>
        <taxon>Bacteria</taxon>
        <taxon>Bacillati</taxon>
        <taxon>Bacillota</taxon>
        <taxon>Bacilli</taxon>
        <taxon>Bacillales</taxon>
        <taxon>Thermoactinomycetaceae</taxon>
        <taxon>Thermoflavimicrobium</taxon>
    </lineage>
</organism>
<evidence type="ECO:0000256" key="7">
    <source>
        <dbReference type="SAM" id="Phobius"/>
    </source>
</evidence>
<dbReference type="GO" id="GO:0005886">
    <property type="term" value="C:plasma membrane"/>
    <property type="evidence" value="ECO:0007669"/>
    <property type="project" value="UniProtKB-SubCell"/>
</dbReference>
<dbReference type="SUPFAM" id="SSF118215">
    <property type="entry name" value="Proton glutamate symport protein"/>
    <property type="match status" value="1"/>
</dbReference>
<evidence type="ECO:0000256" key="2">
    <source>
        <dbReference type="ARBA" id="ARBA00022448"/>
    </source>
</evidence>
<keyword evidence="5 7" id="KW-1133">Transmembrane helix</keyword>
<dbReference type="GO" id="GO:0015293">
    <property type="term" value="F:symporter activity"/>
    <property type="evidence" value="ECO:0007669"/>
    <property type="project" value="UniProtKB-KW"/>
</dbReference>
<dbReference type="Proteomes" id="UP000199545">
    <property type="component" value="Unassembled WGS sequence"/>
</dbReference>
<dbReference type="GO" id="GO:0006835">
    <property type="term" value="P:dicarboxylic acid transport"/>
    <property type="evidence" value="ECO:0007669"/>
    <property type="project" value="TreeGrafter"/>
</dbReference>
<dbReference type="PANTHER" id="PTHR42865:SF7">
    <property type="entry name" value="PROTON_GLUTAMATE-ASPARTATE SYMPORTER"/>
    <property type="match status" value="1"/>
</dbReference>
<evidence type="ECO:0000256" key="5">
    <source>
        <dbReference type="ARBA" id="ARBA00022989"/>
    </source>
</evidence>
<proteinExistence type="predicted"/>
<dbReference type="AlphaFoldDB" id="A0A1I3UWW4"/>
<dbReference type="EMBL" id="FORR01000029">
    <property type="protein sequence ID" value="SFJ87372.1"/>
    <property type="molecule type" value="Genomic_DNA"/>
</dbReference>
<feature type="transmembrane region" description="Helical" evidence="7">
    <location>
        <begin position="319"/>
        <end position="338"/>
    </location>
</feature>